<keyword evidence="3" id="KW-1185">Reference proteome</keyword>
<feature type="region of interest" description="Disordered" evidence="1">
    <location>
        <begin position="1"/>
        <end position="24"/>
    </location>
</feature>
<evidence type="ECO:0000313" key="2">
    <source>
        <dbReference type="EMBL" id="MEI4278308.1"/>
    </source>
</evidence>
<evidence type="ECO:0000256" key="1">
    <source>
        <dbReference type="SAM" id="MobiDB-lite"/>
    </source>
</evidence>
<comment type="caution">
    <text evidence="2">The sequence shown here is derived from an EMBL/GenBank/DDBJ whole genome shotgun (WGS) entry which is preliminary data.</text>
</comment>
<sequence length="96" mass="9125">MDGPPTAATPEEVEEPAAVPVDAPATAGPVVVRLPVAGDVPDGVLPAALLVGEALPRGVVPDAEAPGAVVVGAPPDPVVAWADPVVSAATAATSPA</sequence>
<dbReference type="Proteomes" id="UP001373496">
    <property type="component" value="Unassembled WGS sequence"/>
</dbReference>
<dbReference type="RefSeq" id="WP_225234174.1">
    <property type="nucleotide sequence ID" value="NZ_JBAPLV010000006.1"/>
</dbReference>
<reference evidence="2 3" key="1">
    <citation type="submission" date="2024-03" db="EMBL/GenBank/DDBJ databases">
        <title>Draft genome sequence of Klenkia terrae.</title>
        <authorList>
            <person name="Duangmal K."/>
            <person name="Chantavorakit T."/>
        </authorList>
    </citation>
    <scope>NUCLEOTIDE SEQUENCE [LARGE SCALE GENOMIC DNA]</scope>
    <source>
        <strain evidence="2 3">JCM 17786</strain>
    </source>
</reference>
<evidence type="ECO:0000313" key="3">
    <source>
        <dbReference type="Proteomes" id="UP001373496"/>
    </source>
</evidence>
<accession>A0ABU8E4Q4</accession>
<name>A0ABU8E4Q4_9ACTN</name>
<organism evidence="2 3">
    <name type="scientific">Klenkia terrae</name>
    <dbReference type="NCBI Taxonomy" id="1052259"/>
    <lineage>
        <taxon>Bacteria</taxon>
        <taxon>Bacillati</taxon>
        <taxon>Actinomycetota</taxon>
        <taxon>Actinomycetes</taxon>
        <taxon>Geodermatophilales</taxon>
        <taxon>Geodermatophilaceae</taxon>
        <taxon>Klenkia</taxon>
    </lineage>
</organism>
<gene>
    <name evidence="2" type="ORF">UXQ13_07500</name>
</gene>
<dbReference type="EMBL" id="JBAPLV010000006">
    <property type="protein sequence ID" value="MEI4278308.1"/>
    <property type="molecule type" value="Genomic_DNA"/>
</dbReference>
<proteinExistence type="predicted"/>
<protein>
    <submittedName>
        <fullName evidence="2">Uncharacterized protein</fullName>
    </submittedName>
</protein>